<dbReference type="Gene3D" id="3.30.420.10">
    <property type="entry name" value="Ribonuclease H-like superfamily/Ribonuclease H"/>
    <property type="match status" value="1"/>
</dbReference>
<reference evidence="2 3" key="1">
    <citation type="submission" date="2019-07" db="EMBL/GenBank/DDBJ databases">
        <title>Whole genome shotgun sequence of Cellulomonas composti NBRC 100758.</title>
        <authorList>
            <person name="Hosoyama A."/>
            <person name="Uohara A."/>
            <person name="Ohji S."/>
            <person name="Ichikawa N."/>
        </authorList>
    </citation>
    <scope>NUCLEOTIDE SEQUENCE [LARGE SCALE GENOMIC DNA]</scope>
    <source>
        <strain evidence="2 3">NBRC 100758</strain>
    </source>
</reference>
<comment type="caution">
    <text evidence="2">The sequence shown here is derived from an EMBL/GenBank/DDBJ whole genome shotgun (WGS) entry which is preliminary data.</text>
</comment>
<dbReference type="Pfam" id="PF13384">
    <property type="entry name" value="HTH_23"/>
    <property type="match status" value="1"/>
</dbReference>
<accession>A0A511J8I5</accession>
<dbReference type="Proteomes" id="UP000321720">
    <property type="component" value="Unassembled WGS sequence"/>
</dbReference>
<name>A0A511J8I5_9CELL</name>
<dbReference type="InterPro" id="IPR012337">
    <property type="entry name" value="RNaseH-like_sf"/>
</dbReference>
<organism evidence="2 3">
    <name type="scientific">Cellulomonas composti</name>
    <dbReference type="NCBI Taxonomy" id="266130"/>
    <lineage>
        <taxon>Bacteria</taxon>
        <taxon>Bacillati</taxon>
        <taxon>Actinomycetota</taxon>
        <taxon>Actinomycetes</taxon>
        <taxon>Micrococcales</taxon>
        <taxon>Cellulomonadaceae</taxon>
        <taxon>Cellulomonas</taxon>
    </lineage>
</organism>
<dbReference type="PROSITE" id="PS50994">
    <property type="entry name" value="INTEGRASE"/>
    <property type="match status" value="1"/>
</dbReference>
<gene>
    <name evidence="2" type="ORF">CCO02nite_06910</name>
</gene>
<evidence type="ECO:0000259" key="1">
    <source>
        <dbReference type="PROSITE" id="PS50994"/>
    </source>
</evidence>
<dbReference type="RefSeq" id="WP_146841644.1">
    <property type="nucleotide sequence ID" value="NZ_BJWG01000002.1"/>
</dbReference>
<evidence type="ECO:0000313" key="3">
    <source>
        <dbReference type="Proteomes" id="UP000321720"/>
    </source>
</evidence>
<dbReference type="InterPro" id="IPR001584">
    <property type="entry name" value="Integrase_cat-core"/>
</dbReference>
<dbReference type="GO" id="GO:0003676">
    <property type="term" value="F:nucleic acid binding"/>
    <property type="evidence" value="ECO:0007669"/>
    <property type="project" value="InterPro"/>
</dbReference>
<dbReference type="OrthoDB" id="52928at2"/>
<feature type="domain" description="Integrase catalytic" evidence="1">
    <location>
        <begin position="234"/>
        <end position="458"/>
    </location>
</feature>
<dbReference type="GO" id="GO:0015074">
    <property type="term" value="P:DNA integration"/>
    <property type="evidence" value="ECO:0007669"/>
    <property type="project" value="InterPro"/>
</dbReference>
<dbReference type="AlphaFoldDB" id="A0A511J8I5"/>
<sequence length="666" mass="73286">MSPTATIDLRPGVALWWQGALWQVEAVTPREAVLRRDCDVANVAIAEIATSAHPLSADRAASGTKGPSDLGAVALSSLPRRTREATEASATEIALLLREGGPSGVQLAETAKRLGISVRTLQRRIAAFQARGIDGLVDNRVGERRAARVDRRWDEACLAILKSYTSASTPTRLAVIDEVNRQVVAMHGDSVDLPHQATAYRRLSALEKGRYTFGSAKARRSVAGRPEGVLGRLRADRPGQYVVLDTNSLDVFAMEPVTGRWVPVELTVAMDLFSRCILGLRLTAISTKASDVANVLFQCLQPQDASEGEWPYHGVPSNVLVGTEVPDGVHQERRNGLPAVIPDTIVTDHGKQYLSAHVIGACARLGICVQPAIKKKPTDKPTLERFFGTMRQSLLQHLSGYKGPDVYSRGQAVEQGAFYYVSELEQIIREWVSTVYHHSEHAGLALPDVPRARFTPSQMFEIGLTRTGGIVLPTSRELAFEFLDVQWRTIQHYGVEVNGLRYDGDALNPYRNLQSTYGGAHPGKWPLHVDAQDVRHIWFRDPADGSWHELAWEHAPALGAPFSLDAVEYAKRVALRGIHVDNPSAAVHELLRAWQRGEVTTRRHQSLARRLAAQPAPNKDGGDAREVAALPGVIDLLERRAARSQPADDLDVFERYEPVDEFEVLD</sequence>
<proteinExistence type="predicted"/>
<dbReference type="SUPFAM" id="SSF53098">
    <property type="entry name" value="Ribonuclease H-like"/>
    <property type="match status" value="1"/>
</dbReference>
<dbReference type="EMBL" id="BJWG01000002">
    <property type="protein sequence ID" value="GEL94033.1"/>
    <property type="molecule type" value="Genomic_DNA"/>
</dbReference>
<evidence type="ECO:0000313" key="2">
    <source>
        <dbReference type="EMBL" id="GEL94033.1"/>
    </source>
</evidence>
<keyword evidence="3" id="KW-1185">Reference proteome</keyword>
<protein>
    <submittedName>
        <fullName evidence="2">Integrase/transposase</fullName>
    </submittedName>
</protein>
<dbReference type="InterPro" id="IPR036397">
    <property type="entry name" value="RNaseH_sf"/>
</dbReference>